<dbReference type="Gene3D" id="2.60.40.10">
    <property type="entry name" value="Immunoglobulins"/>
    <property type="match status" value="1"/>
</dbReference>
<evidence type="ECO:0000313" key="2">
    <source>
        <dbReference type="EMBL" id="KAJ8031717.1"/>
    </source>
</evidence>
<dbReference type="InterPro" id="IPR013783">
    <property type="entry name" value="Ig-like_fold"/>
</dbReference>
<dbReference type="AlphaFoldDB" id="A0A9Q1BS01"/>
<evidence type="ECO:0000259" key="1">
    <source>
        <dbReference type="PROSITE" id="PS50835"/>
    </source>
</evidence>
<dbReference type="Proteomes" id="UP001152320">
    <property type="component" value="Chromosome 12"/>
</dbReference>
<dbReference type="PROSITE" id="PS50835">
    <property type="entry name" value="IG_LIKE"/>
    <property type="match status" value="1"/>
</dbReference>
<keyword evidence="3" id="KW-1185">Reference proteome</keyword>
<accession>A0A9Q1BS01</accession>
<feature type="domain" description="Ig-like" evidence="1">
    <location>
        <begin position="10"/>
        <end position="72"/>
    </location>
</feature>
<gene>
    <name evidence="2" type="ORF">HOLleu_25001</name>
</gene>
<dbReference type="InterPro" id="IPR007110">
    <property type="entry name" value="Ig-like_dom"/>
</dbReference>
<organism evidence="2 3">
    <name type="scientific">Holothuria leucospilota</name>
    <name type="common">Black long sea cucumber</name>
    <name type="synonym">Mertensiothuria leucospilota</name>
    <dbReference type="NCBI Taxonomy" id="206669"/>
    <lineage>
        <taxon>Eukaryota</taxon>
        <taxon>Metazoa</taxon>
        <taxon>Echinodermata</taxon>
        <taxon>Eleutherozoa</taxon>
        <taxon>Echinozoa</taxon>
        <taxon>Holothuroidea</taxon>
        <taxon>Aspidochirotacea</taxon>
        <taxon>Aspidochirotida</taxon>
        <taxon>Holothuriidae</taxon>
        <taxon>Holothuria</taxon>
    </lineage>
</organism>
<evidence type="ECO:0000313" key="3">
    <source>
        <dbReference type="Proteomes" id="UP001152320"/>
    </source>
</evidence>
<proteinExistence type="predicted"/>
<comment type="caution">
    <text evidence="2">The sequence shown here is derived from an EMBL/GenBank/DDBJ whole genome shotgun (WGS) entry which is preliminary data.</text>
</comment>
<name>A0A9Q1BS01_HOLLE</name>
<protein>
    <recommendedName>
        <fullName evidence="1">Ig-like domain-containing protein</fullName>
    </recommendedName>
</protein>
<dbReference type="EMBL" id="JAIZAY010000012">
    <property type="protein sequence ID" value="KAJ8031717.1"/>
    <property type="molecule type" value="Genomic_DNA"/>
</dbReference>
<sequence>MNEVVEGVLGDDASISCTTWLPCDSLRWKRQYIRSTMDSTQTTNQTPSNGRQILSIHLFSPLTSDHFGIYSCWCYKNGIKSGNSPVCTVTLTPICQAKVNVSGKTIVSKMFF</sequence>
<dbReference type="InterPro" id="IPR036179">
    <property type="entry name" value="Ig-like_dom_sf"/>
</dbReference>
<dbReference type="SUPFAM" id="SSF48726">
    <property type="entry name" value="Immunoglobulin"/>
    <property type="match status" value="1"/>
</dbReference>
<reference evidence="2" key="1">
    <citation type="submission" date="2021-10" db="EMBL/GenBank/DDBJ databases">
        <title>Tropical sea cucumber genome reveals ecological adaptation and Cuvierian tubules defense mechanism.</title>
        <authorList>
            <person name="Chen T."/>
        </authorList>
    </citation>
    <scope>NUCLEOTIDE SEQUENCE</scope>
    <source>
        <strain evidence="2">Nanhai2018</strain>
        <tissue evidence="2">Muscle</tissue>
    </source>
</reference>